<evidence type="ECO:0000313" key="2">
    <source>
        <dbReference type="Proteomes" id="UP000010321"/>
    </source>
</evidence>
<gene>
    <name evidence="1" type="ORF">HMPREF9445_01252</name>
</gene>
<accession>A0ABN0CPV5</accession>
<reference evidence="1 2" key="1">
    <citation type="submission" date="2011-02" db="EMBL/GenBank/DDBJ databases">
        <authorList>
            <person name="Weinstock G."/>
            <person name="Sodergren E."/>
            <person name="Clifton S."/>
            <person name="Fulton L."/>
            <person name="Fulton B."/>
            <person name="Courtney L."/>
            <person name="Fronick C."/>
            <person name="Harrison M."/>
            <person name="Strong C."/>
            <person name="Farmer C."/>
            <person name="Delahaunty K."/>
            <person name="Markovic C."/>
            <person name="Hall O."/>
            <person name="Minx P."/>
            <person name="Tomlinson C."/>
            <person name="Mitreva M."/>
            <person name="Hou S."/>
            <person name="Chen J."/>
            <person name="Wollam A."/>
            <person name="Pepin K.H."/>
            <person name="Johnson M."/>
            <person name="Bhonagiri V."/>
            <person name="Zhang X."/>
            <person name="Suruliraj S."/>
            <person name="Warren W."/>
            <person name="Chinwalla A."/>
            <person name="Mardis E.R."/>
            <person name="Wilson R.K."/>
        </authorList>
    </citation>
    <scope>NUCLEOTIDE SEQUENCE [LARGE SCALE GENOMIC DNA]</scope>
    <source>
        <strain evidence="1 2">YIT 12056</strain>
    </source>
</reference>
<name>A0ABN0CPV5_9BACE</name>
<dbReference type="Proteomes" id="UP000010321">
    <property type="component" value="Unassembled WGS sequence"/>
</dbReference>
<proteinExistence type="predicted"/>
<comment type="caution">
    <text evidence="1">The sequence shown here is derived from an EMBL/GenBank/DDBJ whole genome shotgun (WGS) entry which is preliminary data.</text>
</comment>
<sequence length="130" mass="14820">MDYRINNEAIISCVIAQVLKRESCDSLRLSLLVPLLMENKTVNNTELTLVYKEYLPIVVNSIIILVQGNIVKNRAGIISLTDKGNEFCNGMLNYSCSYRLRTIISEIDTCLEEAQKFSTIELYQKLKIIL</sequence>
<evidence type="ECO:0000313" key="1">
    <source>
        <dbReference type="EMBL" id="EGF52924.1"/>
    </source>
</evidence>
<protein>
    <submittedName>
        <fullName evidence="1">Conserved domain protein</fullName>
    </submittedName>
</protein>
<dbReference type="EMBL" id="AFBM01000010">
    <property type="protein sequence ID" value="EGF52924.1"/>
    <property type="molecule type" value="Genomic_DNA"/>
</dbReference>
<keyword evidence="2" id="KW-1185">Reference proteome</keyword>
<dbReference type="RefSeq" id="WP_009121416.1">
    <property type="nucleotide sequence ID" value="NZ_FQWK01000003.1"/>
</dbReference>
<organism evidence="1 2">
    <name type="scientific">Bacteroides clarus YIT 12056</name>
    <dbReference type="NCBI Taxonomy" id="762984"/>
    <lineage>
        <taxon>Bacteria</taxon>
        <taxon>Pseudomonadati</taxon>
        <taxon>Bacteroidota</taxon>
        <taxon>Bacteroidia</taxon>
        <taxon>Bacteroidales</taxon>
        <taxon>Bacteroidaceae</taxon>
        <taxon>Bacteroides</taxon>
    </lineage>
</organism>